<protein>
    <submittedName>
        <fullName evidence="2">Uncharacterized protein</fullName>
    </submittedName>
</protein>
<evidence type="ECO:0000313" key="3">
    <source>
        <dbReference type="Proteomes" id="UP000077684"/>
    </source>
</evidence>
<dbReference type="EMBL" id="LWDE02001484">
    <property type="protein sequence ID" value="KAE8240291.1"/>
    <property type="molecule type" value="Genomic_DNA"/>
</dbReference>
<sequence>MKEVFRKPAIRKTLYLQAQHSVAEVSPISSALGSPPKRTLSGSKSTATGDRLGILLALSNSRVNLRPHLSTRAQARYPVTTVEIPHRKTLSATAADAQHARPVLTSHRSENAS</sequence>
<evidence type="ECO:0000256" key="1">
    <source>
        <dbReference type="SAM" id="MobiDB-lite"/>
    </source>
</evidence>
<reference evidence="2" key="1">
    <citation type="submission" date="2016-04" db="EMBL/GenBank/DDBJ databases">
        <authorList>
            <person name="Nguyen H.D."/>
            <person name="Samba Siva P."/>
            <person name="Cullis J."/>
            <person name="Levesque C.A."/>
            <person name="Hambleton S."/>
        </authorList>
    </citation>
    <scope>NUCLEOTIDE SEQUENCE</scope>
    <source>
        <strain evidence="2">DAOMC 236426</strain>
    </source>
</reference>
<proteinExistence type="predicted"/>
<keyword evidence="3" id="KW-1185">Reference proteome</keyword>
<evidence type="ECO:0000313" key="2">
    <source>
        <dbReference type="EMBL" id="KAE8240291.1"/>
    </source>
</evidence>
<dbReference type="AlphaFoldDB" id="A0A8X7STR4"/>
<accession>A0A8X7STR4</accession>
<name>A0A8X7STR4_9BASI</name>
<reference evidence="2" key="2">
    <citation type="journal article" date="2019" name="IMA Fungus">
        <title>Genome sequencing and comparison of five Tilletia species to identify candidate genes for the detection of regulated species infecting wheat.</title>
        <authorList>
            <person name="Nguyen H.D.T."/>
            <person name="Sultana T."/>
            <person name="Kesanakurti P."/>
            <person name="Hambleton S."/>
        </authorList>
    </citation>
    <scope>NUCLEOTIDE SEQUENCE</scope>
    <source>
        <strain evidence="2">DAOMC 236426</strain>
    </source>
</reference>
<gene>
    <name evidence="2" type="ORF">A4X06_0g7827</name>
</gene>
<dbReference type="Proteomes" id="UP000077684">
    <property type="component" value="Unassembled WGS sequence"/>
</dbReference>
<organism evidence="2 3">
    <name type="scientific">Tilletia controversa</name>
    <name type="common">dwarf bunt fungus</name>
    <dbReference type="NCBI Taxonomy" id="13291"/>
    <lineage>
        <taxon>Eukaryota</taxon>
        <taxon>Fungi</taxon>
        <taxon>Dikarya</taxon>
        <taxon>Basidiomycota</taxon>
        <taxon>Ustilaginomycotina</taxon>
        <taxon>Exobasidiomycetes</taxon>
        <taxon>Tilletiales</taxon>
        <taxon>Tilletiaceae</taxon>
        <taxon>Tilletia</taxon>
    </lineage>
</organism>
<feature type="region of interest" description="Disordered" evidence="1">
    <location>
        <begin position="25"/>
        <end position="47"/>
    </location>
</feature>
<feature type="region of interest" description="Disordered" evidence="1">
    <location>
        <begin position="88"/>
        <end position="113"/>
    </location>
</feature>
<comment type="caution">
    <text evidence="2">The sequence shown here is derived from an EMBL/GenBank/DDBJ whole genome shotgun (WGS) entry which is preliminary data.</text>
</comment>